<comment type="caution">
    <text evidence="2">The sequence shown here is derived from an EMBL/GenBank/DDBJ whole genome shotgun (WGS) entry which is preliminary data.</text>
</comment>
<feature type="region of interest" description="Disordered" evidence="1">
    <location>
        <begin position="1"/>
        <end position="21"/>
    </location>
</feature>
<organism evidence="2 3">
    <name type="scientific">Mycena alexandri</name>
    <dbReference type="NCBI Taxonomy" id="1745969"/>
    <lineage>
        <taxon>Eukaryota</taxon>
        <taxon>Fungi</taxon>
        <taxon>Dikarya</taxon>
        <taxon>Basidiomycota</taxon>
        <taxon>Agaricomycotina</taxon>
        <taxon>Agaricomycetes</taxon>
        <taxon>Agaricomycetidae</taxon>
        <taxon>Agaricales</taxon>
        <taxon>Marasmiineae</taxon>
        <taxon>Mycenaceae</taxon>
        <taxon>Mycena</taxon>
    </lineage>
</organism>
<reference evidence="2" key="1">
    <citation type="submission" date="2023-03" db="EMBL/GenBank/DDBJ databases">
        <title>Massive genome expansion in bonnet fungi (Mycena s.s.) driven by repeated elements and novel gene families across ecological guilds.</title>
        <authorList>
            <consortium name="Lawrence Berkeley National Laboratory"/>
            <person name="Harder C.B."/>
            <person name="Miyauchi S."/>
            <person name="Viragh M."/>
            <person name="Kuo A."/>
            <person name="Thoen E."/>
            <person name="Andreopoulos B."/>
            <person name="Lu D."/>
            <person name="Skrede I."/>
            <person name="Drula E."/>
            <person name="Henrissat B."/>
            <person name="Morin E."/>
            <person name="Kohler A."/>
            <person name="Barry K."/>
            <person name="LaButti K."/>
            <person name="Morin E."/>
            <person name="Salamov A."/>
            <person name="Lipzen A."/>
            <person name="Mereny Z."/>
            <person name="Hegedus B."/>
            <person name="Baldrian P."/>
            <person name="Stursova M."/>
            <person name="Weitz H."/>
            <person name="Taylor A."/>
            <person name="Grigoriev I.V."/>
            <person name="Nagy L.G."/>
            <person name="Martin F."/>
            <person name="Kauserud H."/>
        </authorList>
    </citation>
    <scope>NUCLEOTIDE SEQUENCE</scope>
    <source>
        <strain evidence="2">CBHHK200</strain>
    </source>
</reference>
<name>A0AAD6SZF1_9AGAR</name>
<proteinExistence type="predicted"/>
<accession>A0AAD6SZF1</accession>
<evidence type="ECO:0000313" key="2">
    <source>
        <dbReference type="EMBL" id="KAJ7035876.1"/>
    </source>
</evidence>
<protein>
    <submittedName>
        <fullName evidence="2">Uncharacterized protein</fullName>
    </submittedName>
</protein>
<sequence length="207" mass="23054">MLTLASLSSRGSKPSVPRNRAALFPRNGCQNLSSALTKKYESWPERRQAQIISSCSVHNGVRAKNTVQTTPAETSLEQHLGSLTPVQLRLLQLHLHTRNSASGRQWTSAASTCPGYSQDLDLDLVVLLLRRAARVPPPHHSAAATRHSQCTNGYVEDGHEHKHRHGTRGRGQPDPVVRDGRRHRLYGWDGARKRHPVPRRLGIGFEK</sequence>
<gene>
    <name evidence="2" type="ORF">C8F04DRAFT_1181907</name>
</gene>
<evidence type="ECO:0000313" key="3">
    <source>
        <dbReference type="Proteomes" id="UP001218188"/>
    </source>
</evidence>
<dbReference type="Proteomes" id="UP001218188">
    <property type="component" value="Unassembled WGS sequence"/>
</dbReference>
<dbReference type="EMBL" id="JARJCM010000047">
    <property type="protein sequence ID" value="KAJ7035876.1"/>
    <property type="molecule type" value="Genomic_DNA"/>
</dbReference>
<feature type="compositionally biased region" description="Polar residues" evidence="1">
    <location>
        <begin position="1"/>
        <end position="12"/>
    </location>
</feature>
<keyword evidence="3" id="KW-1185">Reference proteome</keyword>
<dbReference type="AlphaFoldDB" id="A0AAD6SZF1"/>
<feature type="region of interest" description="Disordered" evidence="1">
    <location>
        <begin position="155"/>
        <end position="180"/>
    </location>
</feature>
<evidence type="ECO:0000256" key="1">
    <source>
        <dbReference type="SAM" id="MobiDB-lite"/>
    </source>
</evidence>